<comment type="subcellular location">
    <subcellularLocation>
        <location evidence="1">Nucleus</location>
    </subcellularLocation>
</comment>
<evidence type="ECO:0000256" key="2">
    <source>
        <dbReference type="ARBA" id="ARBA00023242"/>
    </source>
</evidence>
<reference evidence="5 6" key="1">
    <citation type="submission" date="2024-11" db="EMBL/GenBank/DDBJ databases">
        <title>Chromosome-level genome assembly of the freshwater bivalve Anodonta woodiana.</title>
        <authorList>
            <person name="Chen X."/>
        </authorList>
    </citation>
    <scope>NUCLEOTIDE SEQUENCE [LARGE SCALE GENOMIC DNA]</scope>
    <source>
        <strain evidence="5">MN2024</strain>
        <tissue evidence="5">Gills</tissue>
    </source>
</reference>
<evidence type="ECO:0000256" key="3">
    <source>
        <dbReference type="SAM" id="MobiDB-lite"/>
    </source>
</evidence>
<organism evidence="5 6">
    <name type="scientific">Sinanodonta woodiana</name>
    <name type="common">Chinese pond mussel</name>
    <name type="synonym">Anodonta woodiana</name>
    <dbReference type="NCBI Taxonomy" id="1069815"/>
    <lineage>
        <taxon>Eukaryota</taxon>
        <taxon>Metazoa</taxon>
        <taxon>Spiralia</taxon>
        <taxon>Lophotrochozoa</taxon>
        <taxon>Mollusca</taxon>
        <taxon>Bivalvia</taxon>
        <taxon>Autobranchia</taxon>
        <taxon>Heteroconchia</taxon>
        <taxon>Palaeoheterodonta</taxon>
        <taxon>Unionida</taxon>
        <taxon>Unionoidea</taxon>
        <taxon>Unionidae</taxon>
        <taxon>Unioninae</taxon>
        <taxon>Sinanodonta</taxon>
    </lineage>
</organism>
<feature type="signal peptide" evidence="4">
    <location>
        <begin position="1"/>
        <end position="25"/>
    </location>
</feature>
<feature type="compositionally biased region" description="Polar residues" evidence="3">
    <location>
        <begin position="291"/>
        <end position="302"/>
    </location>
</feature>
<protein>
    <submittedName>
        <fullName evidence="5">Uncharacterized protein</fullName>
    </submittedName>
</protein>
<name>A0ABD3UH42_SINWO</name>
<keyword evidence="6" id="KW-1185">Reference proteome</keyword>
<evidence type="ECO:0000313" key="5">
    <source>
        <dbReference type="EMBL" id="KAL3847458.1"/>
    </source>
</evidence>
<keyword evidence="4" id="KW-0732">Signal</keyword>
<evidence type="ECO:0000256" key="1">
    <source>
        <dbReference type="ARBA" id="ARBA00004123"/>
    </source>
</evidence>
<dbReference type="Proteomes" id="UP001634394">
    <property type="component" value="Unassembled WGS sequence"/>
</dbReference>
<proteinExistence type="predicted"/>
<feature type="region of interest" description="Disordered" evidence="3">
    <location>
        <begin position="250"/>
        <end position="315"/>
    </location>
</feature>
<comment type="caution">
    <text evidence="5">The sequence shown here is derived from an EMBL/GenBank/DDBJ whole genome shotgun (WGS) entry which is preliminary data.</text>
</comment>
<dbReference type="PANTHER" id="PTHR16171:SF7">
    <property type="entry name" value="DNA REPAIR PROTEIN RAD2"/>
    <property type="match status" value="1"/>
</dbReference>
<dbReference type="PANTHER" id="PTHR16171">
    <property type="entry name" value="DNA REPAIR PROTEIN COMPLEMENTING XP-G CELLS-RELATED"/>
    <property type="match status" value="1"/>
</dbReference>
<accession>A0ABD3UH42</accession>
<evidence type="ECO:0000313" key="6">
    <source>
        <dbReference type="Proteomes" id="UP001634394"/>
    </source>
</evidence>
<evidence type="ECO:0000256" key="4">
    <source>
        <dbReference type="SAM" id="SignalP"/>
    </source>
</evidence>
<feature type="chain" id="PRO_5044875965" evidence="4">
    <location>
        <begin position="26"/>
        <end position="315"/>
    </location>
</feature>
<dbReference type="AlphaFoldDB" id="A0ABD3UH42"/>
<sequence length="315" mass="34923">MLVCFFNSTLTSLTFALVKLNWTKAHVDEILLPVLKQLNKKQTQLSIRSFFQPENFIELERIKSKRLQKAVKTFLKPSQSADDLEEVDVKKREAKNILLKTGGKGKGKGKGKYSKAKSVKKVGEKNNSVVPKWKDEVDLSEESSSEDEERLEGGFILNEGDEDEENKCGVSITQTKGKAPVKRGIGPKSRSHRGGNSLAKEVNSVIPPKRRKGIISLNAKDFERAIGCSDSESSTDDWLCQVDIDGFSGKREEKGKKAISATQSKDRNLKAKEATVRKAKEAKHITKRASRSSNMSAQNTANKIYLSESSSDSDS</sequence>
<feature type="compositionally biased region" description="Basic residues" evidence="3">
    <location>
        <begin position="103"/>
        <end position="120"/>
    </location>
</feature>
<feature type="compositionally biased region" description="Basic and acidic residues" evidence="3">
    <location>
        <begin position="264"/>
        <end position="284"/>
    </location>
</feature>
<keyword evidence="2" id="KW-0539">Nucleus</keyword>
<dbReference type="GO" id="GO:0005634">
    <property type="term" value="C:nucleus"/>
    <property type="evidence" value="ECO:0007669"/>
    <property type="project" value="UniProtKB-SubCell"/>
</dbReference>
<gene>
    <name evidence="5" type="ORF">ACJMK2_018364</name>
</gene>
<feature type="region of interest" description="Disordered" evidence="3">
    <location>
        <begin position="100"/>
        <end position="122"/>
    </location>
</feature>
<dbReference type="EMBL" id="JBJQND010000016">
    <property type="protein sequence ID" value="KAL3847458.1"/>
    <property type="molecule type" value="Genomic_DNA"/>
</dbReference>
<feature type="region of interest" description="Disordered" evidence="3">
    <location>
        <begin position="175"/>
        <end position="205"/>
    </location>
</feature>